<dbReference type="SUPFAM" id="SSF103473">
    <property type="entry name" value="MFS general substrate transporter"/>
    <property type="match status" value="1"/>
</dbReference>
<dbReference type="Pfam" id="PF00083">
    <property type="entry name" value="Sugar_tr"/>
    <property type="match status" value="2"/>
</dbReference>
<evidence type="ECO:0000259" key="6">
    <source>
        <dbReference type="PROSITE" id="PS50850"/>
    </source>
</evidence>
<dbReference type="GO" id="GO:0022857">
    <property type="term" value="F:transmembrane transporter activity"/>
    <property type="evidence" value="ECO:0007669"/>
    <property type="project" value="InterPro"/>
</dbReference>
<comment type="subcellular location">
    <subcellularLocation>
        <location evidence="1">Membrane</location>
        <topology evidence="1">Multi-pass membrane protein</topology>
    </subcellularLocation>
</comment>
<feature type="transmembrane region" description="Helical" evidence="5">
    <location>
        <begin position="451"/>
        <end position="470"/>
    </location>
</feature>
<reference evidence="7 8" key="1">
    <citation type="journal article" date="2024" name="Nat. Commun.">
        <title>Phylogenomics reveals the evolutionary origins of lichenization in chlorophyte algae.</title>
        <authorList>
            <person name="Puginier C."/>
            <person name="Libourel C."/>
            <person name="Otte J."/>
            <person name="Skaloud P."/>
            <person name="Haon M."/>
            <person name="Grisel S."/>
            <person name="Petersen M."/>
            <person name="Berrin J.G."/>
            <person name="Delaux P.M."/>
            <person name="Dal Grande F."/>
            <person name="Keller J."/>
        </authorList>
    </citation>
    <scope>NUCLEOTIDE SEQUENCE [LARGE SCALE GENOMIC DNA]</scope>
    <source>
        <strain evidence="7 8">SAG 2036</strain>
    </source>
</reference>
<evidence type="ECO:0000256" key="2">
    <source>
        <dbReference type="ARBA" id="ARBA00022692"/>
    </source>
</evidence>
<feature type="transmembrane region" description="Helical" evidence="5">
    <location>
        <begin position="377"/>
        <end position="396"/>
    </location>
</feature>
<keyword evidence="4 5" id="KW-0472">Membrane</keyword>
<protein>
    <recommendedName>
        <fullName evidence="6">Major facilitator superfamily (MFS) profile domain-containing protein</fullName>
    </recommendedName>
</protein>
<dbReference type="EMBL" id="JALJOQ010000174">
    <property type="protein sequence ID" value="KAK9791601.1"/>
    <property type="molecule type" value="Genomic_DNA"/>
</dbReference>
<evidence type="ECO:0000313" key="8">
    <source>
        <dbReference type="Proteomes" id="UP001465755"/>
    </source>
</evidence>
<evidence type="ECO:0000256" key="4">
    <source>
        <dbReference type="ARBA" id="ARBA00023136"/>
    </source>
</evidence>
<keyword evidence="2 5" id="KW-0812">Transmembrane</keyword>
<dbReference type="InterPro" id="IPR005828">
    <property type="entry name" value="MFS_sugar_transport-like"/>
</dbReference>
<dbReference type="InterPro" id="IPR020846">
    <property type="entry name" value="MFS_dom"/>
</dbReference>
<comment type="caution">
    <text evidence="7">The sequence shown here is derived from an EMBL/GenBank/DDBJ whole genome shotgun (WGS) entry which is preliminary data.</text>
</comment>
<organism evidence="7 8">
    <name type="scientific">Symbiochloris irregularis</name>
    <dbReference type="NCBI Taxonomy" id="706552"/>
    <lineage>
        <taxon>Eukaryota</taxon>
        <taxon>Viridiplantae</taxon>
        <taxon>Chlorophyta</taxon>
        <taxon>core chlorophytes</taxon>
        <taxon>Trebouxiophyceae</taxon>
        <taxon>Trebouxiales</taxon>
        <taxon>Trebouxiaceae</taxon>
        <taxon>Symbiochloris</taxon>
    </lineage>
</organism>
<gene>
    <name evidence="7" type="ORF">WJX73_001404</name>
</gene>
<feature type="transmembrane region" description="Helical" evidence="5">
    <location>
        <begin position="319"/>
        <end position="341"/>
    </location>
</feature>
<feature type="transmembrane region" description="Helical" evidence="5">
    <location>
        <begin position="517"/>
        <end position="539"/>
    </location>
</feature>
<dbReference type="PROSITE" id="PS50850">
    <property type="entry name" value="MFS"/>
    <property type="match status" value="1"/>
</dbReference>
<name>A0AAW1NRP7_9CHLO</name>
<feature type="domain" description="Major facilitator superfamily (MFS) profile" evidence="6">
    <location>
        <begin position="129"/>
        <end position="567"/>
    </location>
</feature>
<dbReference type="AlphaFoldDB" id="A0AAW1NRP7"/>
<feature type="transmembrane region" description="Helical" evidence="5">
    <location>
        <begin position="485"/>
        <end position="505"/>
    </location>
</feature>
<proteinExistence type="predicted"/>
<sequence length="668" mass="75817">MSYIYRLMPSGEIPTDNEEPLNQHARQISLEGSPTDVLHIKFKASGQHSQKWEPTGIAEEESLAESDDVPPMVQPLVPADGSYWADLSPSQRRRFYFEDEKREISYEAGLIWWMFKNDPLSPVRAYFRDYALTGVGLFLEGWVIFSISNNTTLFKQSYRACWSTFTECNETWTQATTYLQLIGILLGQLFFGFMGDWIGRRYTMLTDLGITLLGLVMLVVANGTTINGWVIMYAISQFVFGFGIGGEYPMTSTRATEESETNRLRGQRHRGRKVMLAYTMQGWGQFCNLATLILLFLIFNSTGNPPPERRGKRVDYSHGAAGATWRVAFAVLIPLVLYIIYYRIWVLKELKALSNAKTAAGVKGYDWVSFRLLITNFWHRLFGTAGIWFCNDWYFYGNGVFRSTFVSILAGPGASVMTNWLYSFINAGVQLFGYYFAALSVDFKPWGRRRMTTFSFIMVASIFLCVAGAFDKLQQKSHIHWFQFLYYFSSFWGLFGSHTTSFLLAAESYPVQVRSTAHGISAAWGKVGSIGVTVWFNYASTRGKFWITWPVALMGAFITWFFIADTTGLDLAEQDRRWQYIRAGRGEDYHGPAVHPRHLSLWEKYVLKLHHQYNPEADRKQVAELGLLAAGGKGKAGPESAYSLQKRDAEMRAAEKNAALAEEGNGKA</sequence>
<feature type="transmembrane region" description="Helical" evidence="5">
    <location>
        <begin position="420"/>
        <end position="439"/>
    </location>
</feature>
<dbReference type="GO" id="GO:0016020">
    <property type="term" value="C:membrane"/>
    <property type="evidence" value="ECO:0007669"/>
    <property type="project" value="UniProtKB-SubCell"/>
</dbReference>
<evidence type="ECO:0000256" key="3">
    <source>
        <dbReference type="ARBA" id="ARBA00022989"/>
    </source>
</evidence>
<feature type="transmembrane region" description="Helical" evidence="5">
    <location>
        <begin position="275"/>
        <end position="299"/>
    </location>
</feature>
<evidence type="ECO:0000256" key="1">
    <source>
        <dbReference type="ARBA" id="ARBA00004141"/>
    </source>
</evidence>
<feature type="transmembrane region" description="Helical" evidence="5">
    <location>
        <begin position="130"/>
        <end position="148"/>
    </location>
</feature>
<keyword evidence="3 5" id="KW-1133">Transmembrane helix</keyword>
<evidence type="ECO:0000256" key="5">
    <source>
        <dbReference type="SAM" id="Phobius"/>
    </source>
</evidence>
<feature type="transmembrane region" description="Helical" evidence="5">
    <location>
        <begin position="177"/>
        <end position="195"/>
    </location>
</feature>
<dbReference type="PANTHER" id="PTHR24064">
    <property type="entry name" value="SOLUTE CARRIER FAMILY 22 MEMBER"/>
    <property type="match status" value="1"/>
</dbReference>
<dbReference type="InterPro" id="IPR036259">
    <property type="entry name" value="MFS_trans_sf"/>
</dbReference>
<feature type="transmembrane region" description="Helical" evidence="5">
    <location>
        <begin position="545"/>
        <end position="564"/>
    </location>
</feature>
<evidence type="ECO:0000313" key="7">
    <source>
        <dbReference type="EMBL" id="KAK9791601.1"/>
    </source>
</evidence>
<feature type="transmembrane region" description="Helical" evidence="5">
    <location>
        <begin position="202"/>
        <end position="220"/>
    </location>
</feature>
<dbReference type="Gene3D" id="1.20.1250.20">
    <property type="entry name" value="MFS general substrate transporter like domains"/>
    <property type="match status" value="1"/>
</dbReference>
<accession>A0AAW1NRP7</accession>
<dbReference type="Proteomes" id="UP001465755">
    <property type="component" value="Unassembled WGS sequence"/>
</dbReference>
<keyword evidence="8" id="KW-1185">Reference proteome</keyword>